<reference evidence="2" key="1">
    <citation type="submission" date="2016-10" db="EMBL/GenBank/DDBJ databases">
        <authorList>
            <person name="de Groot N.N."/>
        </authorList>
    </citation>
    <scope>NUCLEOTIDE SEQUENCE [LARGE SCALE GENOMIC DNA]</scope>
    <source>
        <strain evidence="2">10nlg</strain>
    </source>
</reference>
<dbReference type="Pfam" id="PF06866">
    <property type="entry name" value="DUF1256"/>
    <property type="match status" value="1"/>
</dbReference>
<dbReference type="Proteomes" id="UP000199318">
    <property type="component" value="Unassembled WGS sequence"/>
</dbReference>
<dbReference type="STRING" id="1464123.SAMN05444126_12115"/>
<proteinExistence type="predicted"/>
<dbReference type="NCBIfam" id="TIGR02841">
    <property type="entry name" value="spore_YyaC"/>
    <property type="match status" value="1"/>
</dbReference>
<dbReference type="EMBL" id="FOGV01000021">
    <property type="protein sequence ID" value="SES21635.1"/>
    <property type="molecule type" value="Genomic_DNA"/>
</dbReference>
<protein>
    <submittedName>
        <fullName evidence="1">Sporulation protein YyaC</fullName>
    </submittedName>
</protein>
<dbReference type="SUPFAM" id="SSF53163">
    <property type="entry name" value="HybD-like"/>
    <property type="match status" value="1"/>
</dbReference>
<sequence>MDTNYERFRYQSPIRYELDTPFLTGTAARKMMQHIPAGTDVVVICIGTDRSTGDSLGPLSGTLMKERFLKHIHVYGTLDDPIHGTNLAEKLLQIQTKHPHAFIIAIDACLGHAKHIGTLLIGEGALKPGAAMQKDLPPTGDLFIAGIVNVGGMMEFAVLQSTRLNLVMQLAKQISNIIKRVDFRIDKERIESGEKSSNVIILNTREPLNRPKNLQ</sequence>
<keyword evidence="2" id="KW-1185">Reference proteome</keyword>
<gene>
    <name evidence="1" type="ORF">SAMN05444126_12115</name>
</gene>
<dbReference type="InterPro" id="IPR009665">
    <property type="entry name" value="YyaC"/>
</dbReference>
<dbReference type="AlphaFoldDB" id="A0A1H9VIU4"/>
<evidence type="ECO:0000313" key="1">
    <source>
        <dbReference type="EMBL" id="SES21635.1"/>
    </source>
</evidence>
<accession>A0A1H9VIU4</accession>
<comment type="caution">
    <text evidence="1">The sequence shown here is derived from an EMBL/GenBank/DDBJ whole genome shotgun (WGS) entry which is preliminary data.</text>
</comment>
<evidence type="ECO:0000313" key="2">
    <source>
        <dbReference type="Proteomes" id="UP000199318"/>
    </source>
</evidence>
<name>A0A1H9VIU4_9BACI</name>
<dbReference type="RefSeq" id="WP_177169727.1">
    <property type="nucleotide sequence ID" value="NZ_FOGV01000021.1"/>
</dbReference>
<dbReference type="InterPro" id="IPR023430">
    <property type="entry name" value="Pept_HybD-like_dom_sf"/>
</dbReference>
<organism evidence="1 2">
    <name type="scientific">Salisediminibacterium halotolerans</name>
    <dbReference type="NCBI Taxonomy" id="517425"/>
    <lineage>
        <taxon>Bacteria</taxon>
        <taxon>Bacillati</taxon>
        <taxon>Bacillota</taxon>
        <taxon>Bacilli</taxon>
        <taxon>Bacillales</taxon>
        <taxon>Bacillaceae</taxon>
        <taxon>Salisediminibacterium</taxon>
    </lineage>
</organism>